<dbReference type="InterPro" id="IPR011664">
    <property type="entry name" value="Abi_system_AbiD/AbiF-like"/>
</dbReference>
<accession>A0AAE8B2G4</accession>
<keyword evidence="1" id="KW-0645">Protease</keyword>
<dbReference type="GO" id="GO:0008233">
    <property type="term" value="F:peptidase activity"/>
    <property type="evidence" value="ECO:0007669"/>
    <property type="project" value="UniProtKB-KW"/>
</dbReference>
<dbReference type="GO" id="GO:0006508">
    <property type="term" value="P:proteolysis"/>
    <property type="evidence" value="ECO:0007669"/>
    <property type="project" value="UniProtKB-KW"/>
</dbReference>
<dbReference type="AlphaFoldDB" id="A0AAE8B2G4"/>
<comment type="caution">
    <text evidence="1">The sequence shown here is derived from an EMBL/GenBank/DDBJ whole genome shotgun (WGS) entry which is preliminary data.</text>
</comment>
<dbReference type="PIRSF" id="PIRSF034934">
    <property type="entry name" value="AbiF_AbiD"/>
    <property type="match status" value="1"/>
</dbReference>
<gene>
    <name evidence="1" type="ORF">DWZ19_09205</name>
</gene>
<evidence type="ECO:0000313" key="2">
    <source>
        <dbReference type="Proteomes" id="UP000285725"/>
    </source>
</evidence>
<dbReference type="Pfam" id="PF07751">
    <property type="entry name" value="Abi_2"/>
    <property type="match status" value="1"/>
</dbReference>
<name>A0AAE8B2G4_STRPA</name>
<dbReference type="EMBL" id="QRQU01000007">
    <property type="protein sequence ID" value="RHN24403.1"/>
    <property type="molecule type" value="Genomic_DNA"/>
</dbReference>
<evidence type="ECO:0000313" key="1">
    <source>
        <dbReference type="EMBL" id="RHN24403.1"/>
    </source>
</evidence>
<organism evidence="1 2">
    <name type="scientific">Streptococcus parasanguinis</name>
    <dbReference type="NCBI Taxonomy" id="1318"/>
    <lineage>
        <taxon>Bacteria</taxon>
        <taxon>Bacillati</taxon>
        <taxon>Bacillota</taxon>
        <taxon>Bacilli</taxon>
        <taxon>Lactobacillales</taxon>
        <taxon>Streptococcaceae</taxon>
        <taxon>Streptococcus</taxon>
    </lineage>
</organism>
<keyword evidence="1" id="KW-0378">Hydrolase</keyword>
<sequence length="327" mass="38223">MEPKSLKIEDQLDLFYRRGVFITDKIKALEKLKHISYYRLKDFARPYSSITMYGEVPVLKYSNITFEDIVKRYYQNKNLRINLLHAIEKIEISIKRNISFILGSRYGAYGYLEFDKWANKKDYKKFELEQEQFYFKKDLLKTVKKSSLSDLGDKRNLNTEGFPTIWIATEILMFGELVHLIKIMSTKNQNELAKFYNCSFKELLSWLKCLNFARNVCAHNANIIDINLQTKPIIRNEWKDKFLYTTTDSNGNKIVIHKVATIILITITLVNEINKKYWWKPIRSNIATICKDSDVHKADLNANIIGFANSTTALDLATFANGSYLLT</sequence>
<protein>
    <submittedName>
        <fullName evidence="1">CAAX protease</fullName>
    </submittedName>
</protein>
<proteinExistence type="predicted"/>
<dbReference type="Proteomes" id="UP000285725">
    <property type="component" value="Unassembled WGS sequence"/>
</dbReference>
<dbReference type="RefSeq" id="WP_004252980.1">
    <property type="nucleotide sequence ID" value="NZ_CABJDC010000007.1"/>
</dbReference>
<reference evidence="1 2" key="1">
    <citation type="submission" date="2018-08" db="EMBL/GenBank/DDBJ databases">
        <title>A genome reference for cultivated species of the human gut microbiota.</title>
        <authorList>
            <person name="Zou Y."/>
            <person name="Xue W."/>
            <person name="Luo G."/>
        </authorList>
    </citation>
    <scope>NUCLEOTIDE SEQUENCE [LARGE SCALE GENOMIC DNA]</scope>
    <source>
        <strain evidence="1 2">AF30-12BH</strain>
    </source>
</reference>
<dbReference type="InterPro" id="IPR017034">
    <property type="entry name" value="Abi_system_AbiD/AbiF"/>
</dbReference>